<comment type="caution">
    <text evidence="1">The sequence shown here is derived from an EMBL/GenBank/DDBJ whole genome shotgun (WGS) entry which is preliminary data.</text>
</comment>
<sequence>MLVKECLGVLQEELDEQFTSNKLSNEWLKEYFSKKIDDDSTNAEVEYAVKGCCGIYSNVRDLRLLNHISFFHGALCILDKTELYNANRVLRQLGHKQTIPTARWPKKKDDSDTGERMFEVGTSHILSDDLRGDQAETPWDFDIEYLDWFKDVSHPTMTPPNEFSNLHVPSYSWTDTIWKLGDLLVQDVEHRQTRLDELQKLITTFR</sequence>
<protein>
    <submittedName>
        <fullName evidence="1">Uncharacterized protein</fullName>
    </submittedName>
</protein>
<name>A0A7J6WMT3_THATH</name>
<evidence type="ECO:0000313" key="1">
    <source>
        <dbReference type="EMBL" id="KAF5198268.1"/>
    </source>
</evidence>
<proteinExistence type="predicted"/>
<dbReference type="EMBL" id="JABWDY010013457">
    <property type="protein sequence ID" value="KAF5198268.1"/>
    <property type="molecule type" value="Genomic_DNA"/>
</dbReference>
<dbReference type="Proteomes" id="UP000554482">
    <property type="component" value="Unassembled WGS sequence"/>
</dbReference>
<dbReference type="OrthoDB" id="1846117at2759"/>
<evidence type="ECO:0000313" key="2">
    <source>
        <dbReference type="Proteomes" id="UP000554482"/>
    </source>
</evidence>
<dbReference type="AlphaFoldDB" id="A0A7J6WMT3"/>
<reference evidence="1 2" key="1">
    <citation type="submission" date="2020-06" db="EMBL/GenBank/DDBJ databases">
        <title>Transcriptomic and genomic resources for Thalictrum thalictroides and T. hernandezii: Facilitating candidate gene discovery in an emerging model plant lineage.</title>
        <authorList>
            <person name="Arias T."/>
            <person name="Riano-Pachon D.M."/>
            <person name="Di Stilio V.S."/>
        </authorList>
    </citation>
    <scope>NUCLEOTIDE SEQUENCE [LARGE SCALE GENOMIC DNA]</scope>
    <source>
        <strain evidence="2">cv. WT478/WT964</strain>
        <tissue evidence="1">Leaves</tissue>
    </source>
</reference>
<keyword evidence="2" id="KW-1185">Reference proteome</keyword>
<gene>
    <name evidence="1" type="ORF">FRX31_012142</name>
</gene>
<accession>A0A7J6WMT3</accession>
<organism evidence="1 2">
    <name type="scientific">Thalictrum thalictroides</name>
    <name type="common">Rue-anemone</name>
    <name type="synonym">Anemone thalictroides</name>
    <dbReference type="NCBI Taxonomy" id="46969"/>
    <lineage>
        <taxon>Eukaryota</taxon>
        <taxon>Viridiplantae</taxon>
        <taxon>Streptophyta</taxon>
        <taxon>Embryophyta</taxon>
        <taxon>Tracheophyta</taxon>
        <taxon>Spermatophyta</taxon>
        <taxon>Magnoliopsida</taxon>
        <taxon>Ranunculales</taxon>
        <taxon>Ranunculaceae</taxon>
        <taxon>Thalictroideae</taxon>
        <taxon>Thalictrum</taxon>
    </lineage>
</organism>